<keyword evidence="3" id="KW-1185">Reference proteome</keyword>
<reference evidence="2 3" key="1">
    <citation type="submission" date="2018-11" db="EMBL/GenBank/DDBJ databases">
        <title>Genomic Encyclopedia of Type Strains, Phase IV (KMG-IV): sequencing the most valuable type-strain genomes for metagenomic binning, comparative biology and taxonomic classification.</title>
        <authorList>
            <person name="Goeker M."/>
        </authorList>
    </citation>
    <scope>NUCLEOTIDE SEQUENCE [LARGE SCALE GENOMIC DNA]</scope>
    <source>
        <strain evidence="2 3">DSM 100316</strain>
    </source>
</reference>
<dbReference type="GO" id="GO:0016787">
    <property type="term" value="F:hydrolase activity"/>
    <property type="evidence" value="ECO:0007669"/>
    <property type="project" value="UniProtKB-KW"/>
</dbReference>
<keyword evidence="1" id="KW-0812">Transmembrane</keyword>
<dbReference type="InterPro" id="IPR016516">
    <property type="entry name" value="UCP07580"/>
</dbReference>
<dbReference type="Pfam" id="PF10118">
    <property type="entry name" value="Metal_hydrol"/>
    <property type="match status" value="1"/>
</dbReference>
<evidence type="ECO:0000313" key="3">
    <source>
        <dbReference type="Proteomes" id="UP000275394"/>
    </source>
</evidence>
<dbReference type="RefSeq" id="WP_123713950.1">
    <property type="nucleotide sequence ID" value="NZ_RKHR01000008.1"/>
</dbReference>
<gene>
    <name evidence="2" type="ORF">EDC56_3624</name>
</gene>
<accession>A0A3N2DDT8</accession>
<organism evidence="2 3">
    <name type="scientific">Sinobacterium caligoides</name>
    <dbReference type="NCBI Taxonomy" id="933926"/>
    <lineage>
        <taxon>Bacteria</taxon>
        <taxon>Pseudomonadati</taxon>
        <taxon>Pseudomonadota</taxon>
        <taxon>Gammaproteobacteria</taxon>
        <taxon>Cellvibrionales</taxon>
        <taxon>Spongiibacteraceae</taxon>
        <taxon>Sinobacterium</taxon>
    </lineage>
</organism>
<feature type="transmembrane region" description="Helical" evidence="1">
    <location>
        <begin position="108"/>
        <end position="127"/>
    </location>
</feature>
<dbReference type="AlphaFoldDB" id="A0A3N2DDT8"/>
<name>A0A3N2DDT8_9GAMM</name>
<keyword evidence="2" id="KW-0378">Hydrolase</keyword>
<evidence type="ECO:0000256" key="1">
    <source>
        <dbReference type="SAM" id="Phobius"/>
    </source>
</evidence>
<keyword evidence="1" id="KW-1133">Transmembrane helix</keyword>
<dbReference type="PANTHER" id="PTHR39456:SF1">
    <property type="entry name" value="METAL-DEPENDENT HYDROLASE"/>
    <property type="match status" value="1"/>
</dbReference>
<comment type="caution">
    <text evidence="2">The sequence shown here is derived from an EMBL/GenBank/DDBJ whole genome shotgun (WGS) entry which is preliminary data.</text>
</comment>
<sequence>MKSKKINIDIDAIEKNWCEDDFYRIFYNILNAGIPPFERYVIKTMREVRDDPRLDDEPRIRELVDIFVRQEIEHTKMHIPVNRKIGLDKIKAGKFTEKITRFIQRRTPLYVSVASCAFIEFVGFGFFKSHIDKDVLYSSGMHEEMAKLWKWHTAEELEHSFVKLKVINHINNAYWLKLWGMIEGVIVAHLFVTVLIPEIVWQDAKAQNKRFLPHLWMFFKGLAKTEWGVNRHSVGQYFRKDFDPEIKQPWVAEVVEKWVAESGAR</sequence>
<dbReference type="Proteomes" id="UP000275394">
    <property type="component" value="Unassembled WGS sequence"/>
</dbReference>
<dbReference type="OrthoDB" id="4760165at2"/>
<evidence type="ECO:0000313" key="2">
    <source>
        <dbReference type="EMBL" id="ROR97955.1"/>
    </source>
</evidence>
<proteinExistence type="predicted"/>
<protein>
    <submittedName>
        <fullName evidence="2">Putative metal-dependent hydrolase</fullName>
    </submittedName>
</protein>
<dbReference type="PANTHER" id="PTHR39456">
    <property type="entry name" value="METAL-DEPENDENT HYDROLASE"/>
    <property type="match status" value="1"/>
</dbReference>
<dbReference type="EMBL" id="RKHR01000008">
    <property type="protein sequence ID" value="ROR97955.1"/>
    <property type="molecule type" value="Genomic_DNA"/>
</dbReference>
<feature type="transmembrane region" description="Helical" evidence="1">
    <location>
        <begin position="178"/>
        <end position="201"/>
    </location>
</feature>
<keyword evidence="1" id="KW-0472">Membrane</keyword>